<sequence length="83" mass="9156">MCRQSLRFGLLSRVSLRTPFVSSSPSTNPRFLCINSGLNSLVKKAWTTVVSNANGSSFFHAKCSIPTTVCLSTLRRKLLCLTF</sequence>
<dbReference type="WBParaSite" id="SSLN_0002073901-mRNA-1">
    <property type="protein sequence ID" value="SSLN_0002073901-mRNA-1"/>
    <property type="gene ID" value="SSLN_0002073901"/>
</dbReference>
<organism evidence="3">
    <name type="scientific">Schistocephalus solidus</name>
    <name type="common">Tapeworm</name>
    <dbReference type="NCBI Taxonomy" id="70667"/>
    <lineage>
        <taxon>Eukaryota</taxon>
        <taxon>Metazoa</taxon>
        <taxon>Spiralia</taxon>
        <taxon>Lophotrochozoa</taxon>
        <taxon>Platyhelminthes</taxon>
        <taxon>Cestoda</taxon>
        <taxon>Eucestoda</taxon>
        <taxon>Diphyllobothriidea</taxon>
        <taxon>Diphyllobothriidae</taxon>
        <taxon>Schistocephalus</taxon>
    </lineage>
</organism>
<reference evidence="3" key="1">
    <citation type="submission" date="2016-06" db="UniProtKB">
        <authorList>
            <consortium name="WormBaseParasite"/>
        </authorList>
    </citation>
    <scope>IDENTIFICATION</scope>
</reference>
<evidence type="ECO:0000313" key="2">
    <source>
        <dbReference type="Proteomes" id="UP000275846"/>
    </source>
</evidence>
<gene>
    <name evidence="1" type="ORF">SSLN_LOCUS19997</name>
</gene>
<name>A0A183TU49_SCHSO</name>
<evidence type="ECO:0000313" key="1">
    <source>
        <dbReference type="EMBL" id="VDM06383.1"/>
    </source>
</evidence>
<keyword evidence="2" id="KW-1185">Reference proteome</keyword>
<accession>A0A183TU49</accession>
<proteinExistence type="predicted"/>
<protein>
    <submittedName>
        <fullName evidence="3">Secreted protein</fullName>
    </submittedName>
</protein>
<dbReference type="AlphaFoldDB" id="A0A183TU49"/>
<evidence type="ECO:0000313" key="3">
    <source>
        <dbReference type="WBParaSite" id="SSLN_0002073901-mRNA-1"/>
    </source>
</evidence>
<dbReference type="EMBL" id="UYSU01051285">
    <property type="protein sequence ID" value="VDM06383.1"/>
    <property type="molecule type" value="Genomic_DNA"/>
</dbReference>
<dbReference type="Proteomes" id="UP000275846">
    <property type="component" value="Unassembled WGS sequence"/>
</dbReference>
<reference evidence="1 2" key="2">
    <citation type="submission" date="2018-11" db="EMBL/GenBank/DDBJ databases">
        <authorList>
            <consortium name="Pathogen Informatics"/>
        </authorList>
    </citation>
    <scope>NUCLEOTIDE SEQUENCE [LARGE SCALE GENOMIC DNA]</scope>
    <source>
        <strain evidence="1 2">NST_G2</strain>
    </source>
</reference>